<reference evidence="1" key="1">
    <citation type="submission" date="2022-06" db="EMBL/GenBank/DDBJ databases">
        <title>Ornithinimicrobium JY.X270.</title>
        <authorList>
            <person name="Huang Y."/>
        </authorList>
    </citation>
    <scope>NUCLEOTIDE SEQUENCE</scope>
    <source>
        <strain evidence="1">JY.X270</strain>
    </source>
</reference>
<dbReference type="InterPro" id="IPR021398">
    <property type="entry name" value="DUF3037"/>
</dbReference>
<proteinExistence type="predicted"/>
<sequence length="125" mass="13595">MTYDYQYVTIRLVPRIEREEFINVGVVLYSQEAEFLHGAFHLDEARAAALAPELDLESVHAALEAVCGVAAGEHSPATPRLDKLGPRFGWLSAPRSTIIQPGPVHGGTTEDPAATLQHLVRILVA</sequence>
<evidence type="ECO:0000313" key="1">
    <source>
        <dbReference type="EMBL" id="USQ74882.1"/>
    </source>
</evidence>
<name>A0ABY4YE51_9MICO</name>
<evidence type="ECO:0000313" key="2">
    <source>
        <dbReference type="Proteomes" id="UP001056535"/>
    </source>
</evidence>
<dbReference type="RefSeq" id="WP_252618952.1">
    <property type="nucleotide sequence ID" value="NZ_CP099490.1"/>
</dbReference>
<organism evidence="1 2">
    <name type="scientific">Ornithinimicrobium cryptoxanthini</name>
    <dbReference type="NCBI Taxonomy" id="2934161"/>
    <lineage>
        <taxon>Bacteria</taxon>
        <taxon>Bacillati</taxon>
        <taxon>Actinomycetota</taxon>
        <taxon>Actinomycetes</taxon>
        <taxon>Micrococcales</taxon>
        <taxon>Ornithinimicrobiaceae</taxon>
        <taxon>Ornithinimicrobium</taxon>
    </lineage>
</organism>
<dbReference type="Pfam" id="PF11236">
    <property type="entry name" value="DUF3037"/>
    <property type="match status" value="1"/>
</dbReference>
<gene>
    <name evidence="1" type="ORF">NF557_09415</name>
</gene>
<dbReference type="EMBL" id="CP099490">
    <property type="protein sequence ID" value="USQ74882.1"/>
    <property type="molecule type" value="Genomic_DNA"/>
</dbReference>
<keyword evidence="2" id="KW-1185">Reference proteome</keyword>
<accession>A0ABY4YE51</accession>
<protein>
    <submittedName>
        <fullName evidence="1">DUF3037 domain-containing protein</fullName>
    </submittedName>
</protein>
<dbReference type="Proteomes" id="UP001056535">
    <property type="component" value="Chromosome"/>
</dbReference>